<dbReference type="PROSITE" id="PS50994">
    <property type="entry name" value="INTEGRASE"/>
    <property type="match status" value="1"/>
</dbReference>
<dbReference type="Gene3D" id="3.30.420.10">
    <property type="entry name" value="Ribonuclease H-like superfamily/Ribonuclease H"/>
    <property type="match status" value="1"/>
</dbReference>
<evidence type="ECO:0000256" key="3">
    <source>
        <dbReference type="ARBA" id="ARBA00022722"/>
    </source>
</evidence>
<reference evidence="9" key="1">
    <citation type="journal article" date="2019" name="Sci. Rep.">
        <title>Draft genome of Tanacetum cinerariifolium, the natural source of mosquito coil.</title>
        <authorList>
            <person name="Yamashiro T."/>
            <person name="Shiraishi A."/>
            <person name="Satake H."/>
            <person name="Nakayama K."/>
        </authorList>
    </citation>
    <scope>NUCLEOTIDE SEQUENCE</scope>
</reference>
<evidence type="ECO:0000259" key="8">
    <source>
        <dbReference type="PROSITE" id="PS50994"/>
    </source>
</evidence>
<feature type="region of interest" description="Disordered" evidence="7">
    <location>
        <begin position="452"/>
        <end position="505"/>
    </location>
</feature>
<organism evidence="9">
    <name type="scientific">Tanacetum cinerariifolium</name>
    <name type="common">Dalmatian daisy</name>
    <name type="synonym">Chrysanthemum cinerariifolium</name>
    <dbReference type="NCBI Taxonomy" id="118510"/>
    <lineage>
        <taxon>Eukaryota</taxon>
        <taxon>Viridiplantae</taxon>
        <taxon>Streptophyta</taxon>
        <taxon>Embryophyta</taxon>
        <taxon>Tracheophyta</taxon>
        <taxon>Spermatophyta</taxon>
        <taxon>Magnoliopsida</taxon>
        <taxon>eudicotyledons</taxon>
        <taxon>Gunneridae</taxon>
        <taxon>Pentapetalae</taxon>
        <taxon>asterids</taxon>
        <taxon>campanulids</taxon>
        <taxon>Asterales</taxon>
        <taxon>Asteraceae</taxon>
        <taxon>Asteroideae</taxon>
        <taxon>Anthemideae</taxon>
        <taxon>Anthemidinae</taxon>
        <taxon>Tanacetum</taxon>
    </lineage>
</organism>
<dbReference type="InterPro" id="IPR005162">
    <property type="entry name" value="Retrotrans_gag_dom"/>
</dbReference>
<keyword evidence="3" id="KW-0540">Nuclease</keyword>
<protein>
    <recommendedName>
        <fullName evidence="8">Integrase catalytic domain-containing protein</fullName>
    </recommendedName>
</protein>
<dbReference type="InterPro" id="IPR013103">
    <property type="entry name" value="RVT_2"/>
</dbReference>
<feature type="compositionally biased region" description="Acidic residues" evidence="7">
    <location>
        <begin position="529"/>
        <end position="540"/>
    </location>
</feature>
<feature type="compositionally biased region" description="Acidic residues" evidence="7">
    <location>
        <begin position="573"/>
        <end position="587"/>
    </location>
</feature>
<dbReference type="CDD" id="cd09272">
    <property type="entry name" value="RNase_HI_RT_Ty1"/>
    <property type="match status" value="1"/>
</dbReference>
<dbReference type="CDD" id="cd01647">
    <property type="entry name" value="RT_LTR"/>
    <property type="match status" value="1"/>
</dbReference>
<dbReference type="EMBL" id="BKCJ010004677">
    <property type="protein sequence ID" value="GEU62455.1"/>
    <property type="molecule type" value="Genomic_DNA"/>
</dbReference>
<dbReference type="GO" id="GO:0016787">
    <property type="term" value="F:hydrolase activity"/>
    <property type="evidence" value="ECO:0007669"/>
    <property type="project" value="UniProtKB-KW"/>
</dbReference>
<keyword evidence="5" id="KW-0378">Hydrolase</keyword>
<feature type="region of interest" description="Disordered" evidence="7">
    <location>
        <begin position="307"/>
        <end position="331"/>
    </location>
</feature>
<proteinExistence type="predicted"/>
<keyword evidence="6" id="KW-0695">RNA-directed DNA polymerase</keyword>
<dbReference type="Pfam" id="PF17917">
    <property type="entry name" value="RT_RNaseH"/>
    <property type="match status" value="1"/>
</dbReference>
<dbReference type="CDD" id="cd09274">
    <property type="entry name" value="RNase_HI_RT_Ty3"/>
    <property type="match status" value="1"/>
</dbReference>
<feature type="compositionally biased region" description="Acidic residues" evidence="7">
    <location>
        <begin position="320"/>
        <end position="331"/>
    </location>
</feature>
<name>A0A6L2LQT6_TANCI</name>
<dbReference type="Pfam" id="PF03732">
    <property type="entry name" value="Retrotrans_gag"/>
    <property type="match status" value="2"/>
</dbReference>
<feature type="compositionally biased region" description="Pro residues" evidence="7">
    <location>
        <begin position="452"/>
        <end position="471"/>
    </location>
</feature>
<dbReference type="Pfam" id="PF17921">
    <property type="entry name" value="Integrase_H2C2"/>
    <property type="match status" value="1"/>
</dbReference>
<feature type="compositionally biased region" description="Acidic residues" evidence="7">
    <location>
        <begin position="548"/>
        <end position="565"/>
    </location>
</feature>
<dbReference type="GO" id="GO:0003964">
    <property type="term" value="F:RNA-directed DNA polymerase activity"/>
    <property type="evidence" value="ECO:0007669"/>
    <property type="project" value="UniProtKB-KW"/>
</dbReference>
<feature type="compositionally biased region" description="Acidic residues" evidence="7">
    <location>
        <begin position="64"/>
        <end position="78"/>
    </location>
</feature>
<dbReference type="InterPro" id="IPR025724">
    <property type="entry name" value="GAG-pre-integrase_dom"/>
</dbReference>
<dbReference type="PANTHER" id="PTHR37984:SF5">
    <property type="entry name" value="PROTEIN NYNRIN-LIKE"/>
    <property type="match status" value="1"/>
</dbReference>
<evidence type="ECO:0000256" key="2">
    <source>
        <dbReference type="ARBA" id="ARBA00022695"/>
    </source>
</evidence>
<dbReference type="SUPFAM" id="SSF53098">
    <property type="entry name" value="Ribonuclease H-like"/>
    <property type="match status" value="1"/>
</dbReference>
<keyword evidence="1" id="KW-0808">Transferase</keyword>
<feature type="region of interest" description="Disordered" evidence="7">
    <location>
        <begin position="529"/>
        <end position="601"/>
    </location>
</feature>
<dbReference type="InterPro" id="IPR012337">
    <property type="entry name" value="RNaseH-like_sf"/>
</dbReference>
<feature type="domain" description="Integrase catalytic" evidence="8">
    <location>
        <begin position="2981"/>
        <end position="3086"/>
    </location>
</feature>
<keyword evidence="2" id="KW-0548">Nucleotidyltransferase</keyword>
<dbReference type="InterPro" id="IPR043128">
    <property type="entry name" value="Rev_trsase/Diguanyl_cyclase"/>
</dbReference>
<dbReference type="Pfam" id="PF07727">
    <property type="entry name" value="RVT_2"/>
    <property type="match status" value="2"/>
</dbReference>
<dbReference type="Gene3D" id="3.30.70.270">
    <property type="match status" value="1"/>
</dbReference>
<evidence type="ECO:0000256" key="7">
    <source>
        <dbReference type="SAM" id="MobiDB-lite"/>
    </source>
</evidence>
<dbReference type="GO" id="GO:0003676">
    <property type="term" value="F:nucleic acid binding"/>
    <property type="evidence" value="ECO:0007669"/>
    <property type="project" value="InterPro"/>
</dbReference>
<dbReference type="GO" id="GO:0004519">
    <property type="term" value="F:endonuclease activity"/>
    <property type="evidence" value="ECO:0007669"/>
    <property type="project" value="UniProtKB-KW"/>
</dbReference>
<evidence type="ECO:0000313" key="9">
    <source>
        <dbReference type="EMBL" id="GEU62455.1"/>
    </source>
</evidence>
<dbReference type="SUPFAM" id="SSF56672">
    <property type="entry name" value="DNA/RNA polymerases"/>
    <property type="match status" value="1"/>
</dbReference>
<evidence type="ECO:0000256" key="4">
    <source>
        <dbReference type="ARBA" id="ARBA00022759"/>
    </source>
</evidence>
<comment type="caution">
    <text evidence="9">The sequence shown here is derived from an EMBL/GenBank/DDBJ whole genome shotgun (WGS) entry which is preliminary data.</text>
</comment>
<keyword evidence="4" id="KW-0255">Endonuclease</keyword>
<dbReference type="InterPro" id="IPR036397">
    <property type="entry name" value="RNaseH_sf"/>
</dbReference>
<dbReference type="Gene3D" id="1.10.340.70">
    <property type="match status" value="1"/>
</dbReference>
<dbReference type="InterPro" id="IPR041373">
    <property type="entry name" value="RT_RNaseH"/>
</dbReference>
<dbReference type="InterPro" id="IPR043502">
    <property type="entry name" value="DNA/RNA_pol_sf"/>
</dbReference>
<evidence type="ECO:0000256" key="6">
    <source>
        <dbReference type="ARBA" id="ARBA00022918"/>
    </source>
</evidence>
<dbReference type="Gene3D" id="3.10.10.10">
    <property type="entry name" value="HIV Type 1 Reverse Transcriptase, subunit A, domain 1"/>
    <property type="match status" value="2"/>
</dbReference>
<evidence type="ECO:0000256" key="5">
    <source>
        <dbReference type="ARBA" id="ARBA00022801"/>
    </source>
</evidence>
<feature type="compositionally biased region" description="Acidic residues" evidence="7">
    <location>
        <begin position="89"/>
        <end position="118"/>
    </location>
</feature>
<feature type="region of interest" description="Disordered" evidence="7">
    <location>
        <begin position="51"/>
        <end position="127"/>
    </location>
</feature>
<feature type="compositionally biased region" description="Basic and acidic residues" evidence="7">
    <location>
        <begin position="1253"/>
        <end position="1268"/>
    </location>
</feature>
<evidence type="ECO:0000256" key="1">
    <source>
        <dbReference type="ARBA" id="ARBA00022679"/>
    </source>
</evidence>
<dbReference type="GO" id="GO:0015074">
    <property type="term" value="P:DNA integration"/>
    <property type="evidence" value="ECO:0007669"/>
    <property type="project" value="InterPro"/>
</dbReference>
<sequence>MHPPSHDYVPGPEHPPLPVYVPYVLEPAYPKFMQHEDDVLLTDEQPLLAAVLPTANSTRYITESDPEEDSKEDDEDPKEDPADYLTNRDDDDDDDEESSKDDADDEEEDEDEDEEEEEHLALADSVLPPVYRTTARMSASIAMMRATALSTYILAPLSKTPPSGTPPLLPIPLPTSSPPLLLPSIDHRADVPEVTLPPWKRLCIALGFRAYYGFVDTLDAEIRRDLDREIGYEITDVWEDPDEIAKEIPMTDVAESDDRLLMSGQLNSLRRDRRSHARTARLMESEARASRKAWVQSLDANDMARSRPQMTNTTRRGTDFTEDIADSDDSTTESANVWSSLEFYTKFYNFLGRAPNSCSSSIRKTQGVVIVYSGNWLGRLDHEIVTPSPAAENIILRNVGVAVMSDALSAVTYTFVYTDSEPWRYYEEESAETGPPRVIVYGYDGLPMQPVAPPSPDYVPGPEHLPFPDYVPGPEHPHSPVEIPYVPEPEYPEYLTPSDDEAPLEDQALPADASPIGASPDYVADFDLEEDPEEDPEDDHADYLADGGDGDDESFDDDDDDETDSDPDKDPGEESFEEEEDDDEEEEHLALADSSDVPIVDPVFSAGDAEALEADEPTPTPRSPIIIPFINHLFLFLSLELPLSKTSQISMYVIVKCALNIHLSQTCLHRARKTVRPEPPMSASMEACITRHIALPSPRLLVPSLPLLLPSLLTTSLTDTGATLGYRAAEIRMRALLPSTSCMTDIPEADVPPQKKACLTTPALRFKVRESFAAGAARQPGPTEFDHRRYRVEQAGYEITDTWDEIVDTLMEIAVTTLKGVNERVIELDTTVRQRTNEFEIRFKEVQDDRALLRARVNTLLRDRPDHCRMAMLIDREAINCTVACQVKFASCTLQGSALTWWNSHMRAVKQNVAYVMPWAALKRMITNKYCLRGEIQKLESEYWNLKVKGLDILNYNHRFQELTLMCDRMFPEESAKKELNMRQRHWLELLSDYDYEIRYHPGMTNVVADALSRKEQIKPLRVRALVITIDLDLPRKFLEDKTEAMKPKNLKSKDVGGMLIENSKDPEKPRKEKLEPRMDGTLCLNNRSWLPCYGDLRTLIMHESHKSKYSVHPSSDKMYQDMKLLYWWPNMKADISTYVSKCLTCLRINAEHQKPSGLLAIGTRLDMSTACHPETDGQRERTIQTLEDMLRACVIDFENAISLDEVHIDDKLRFVKEPIEVMDREVKRLKQSHIPIIKVQWNSRRGPEFTWEREDQFRKKNKGKEIAKPITPPSESASEEDSDPEKAQRDKDIKPKRVKDSTYHKEKMLMCKQAEKGVPLQAEQSDWLADMNEEIDEQELEAHYIYMAKDPGNDSNVIPDSPDMCDNDIQNDQNVVECDDERVALANLIANLKLDGLLTKSHYEGLVKEKTKTEFEKYKAYNYRTVDYDKLERKLNETLGLLAQKDIDIKEGLKFKAYKFPVVKEKHDELFKQGLLTKSHYEGLVKEKTKVMADLKHKEEIDIDKMISMEKQLTFLNEIVYKRNQSIQTIHMLAPKGLTFNGRPTFANPMYLKKAQSEIPCLYAILNDQSDPANRLIPDREDNLIPKREINSNHFACVTKILNDMNARTKKHNVVPLSTRKPNHQMNKSVATPLGKQLHQKPLSRNPRVTIGCSMRGLIVQHILFIVDSGCTKDMTGNLSLLCNFIEKYLGTVHLGNDQFAPILSYRDLVQGNITINKENDLLTGNRRSDLYTISLQETTSSTPIYLMDKASPTQAWLWHRRLSHLNFDYINLLLKKDVVIGLLKLKYVKDQLFARLEAVWIFVAYAAHKSFPIYEMDVKMTFLNGPLREEIYVAQPDGFVDPDHPEKDILLVQIYVDDNIFGSTNLKFSKRFENLMHSKFEMSLMREMKSFLGLQIHQSLRDIFITQAKYASEILKKHSMEKGQSIGTPMATKPNLDADLSRKLVDQTDYHSKIRSLMYLTSSRPDIVQAVCYCARYQARPTKNHLKVDKRIFRYLRGTINMGLWYPKGSGFELTTFLDADHARCLDTRESTSGGIQFLGDKLVSWMSKKQDGTAMSSAKAKYVALFASCAQSAISISCNLMQHSRIKYIHTRYHFIKEQVENGIIELYFVRTEYQLADMSTKALPKDRSHGDPTLLNDFEMVAEGNDEPPVPDLRTMEELCQPSLNGPGRPIALISIQAMNFRLKNDMIQQVHNSCQFHGLSDDDANKHLDKFLHVTQSIKVNGVTDDALRLYLFPNSLTNHASTWFDRLPRNSINTFEQMAKMFLGKYFPPSMVTKLRNEITKFRQHPNESLFEAWEHYKLLIDRCPNHNMLLVTQIDTFYNGLTLRHRDTINLLQSESSSSITSSSNPEIMALKAEMAEINKNLMRVLQPPLAKPRTYMLWEPTKDTVHLTNNGSTKDVQPLVVQIKTPVPNSEHVIAPVSEPVAASVSASKPNQKLSIPYPSRFQDQKLHDKANDQKEKFFQIFLDLNFNISFADSLILMPKFGPTIKTLLTNKDKLSELARTPLNEHCSAVLLKKLLEKLGDPGKFLIRFVDFDADPRVLLILGRSFLKTKKAFIDVYEGELTLRVGKEAITLNLDQTSRYSAKYNDITANRIDVIDMACEEYSQEVLGFSNVITSGNPIPYYDPDVPTSSSTLTLFGDSDFLLEEVDAFLALEDDPTSLEFDHSYFDTKGEILLLEEKAALIKVLKSHKQAIARKLFDIKGINPEFYTHKILMEDDIKPVVQHQRRFNLKIHDVIKKEVLKLLDAGLIYPISDSPWVSPVHWVPKKGGFTVVENEENKLIPTRLVMGWSVFIDNHQEKTTFMCPYEMFAYRRMPFGLCNAPGTFQRSMMAIFHDMIEKTMEVFIDDFSEKSHFMVKEGIVLSHKISKNGMEVDKAKVDVIAKLPYPTTVKGAVLGKRQEKHFRPIHYASKTMTKAESHYITMENKMLTVVYAFKKFRSYLIINKSIVYTDHSALKYLFAKKDSKARLLWWIILLQEFQFKVWNPRAIISDHGTHFYNDQFAKVMLKYGVTHLLATAYHPQTSGQVEVSKCGFKRILERTVGENHTFWSDKLDDVLWSFGIAFKTPIGCTPYKLVYGKACHLPIKLEHKAYWALKHANFDLQTASDHRKVQLNELNELRD</sequence>
<gene>
    <name evidence="9" type="ORF">Tci_034433</name>
</gene>
<feature type="region of interest" description="Disordered" evidence="7">
    <location>
        <begin position="1253"/>
        <end position="1306"/>
    </location>
</feature>
<feature type="compositionally biased region" description="Basic and acidic residues" evidence="7">
    <location>
        <begin position="1285"/>
        <end position="1306"/>
    </location>
</feature>
<dbReference type="InterPro" id="IPR050951">
    <property type="entry name" value="Retrovirus_Pol_polyprotein"/>
</dbReference>
<dbReference type="InterPro" id="IPR041588">
    <property type="entry name" value="Integrase_H2C2"/>
</dbReference>
<dbReference type="Pfam" id="PF13976">
    <property type="entry name" value="gag_pre-integrs"/>
    <property type="match status" value="1"/>
</dbReference>
<dbReference type="InterPro" id="IPR001584">
    <property type="entry name" value="Integrase_cat-core"/>
</dbReference>
<dbReference type="PANTHER" id="PTHR37984">
    <property type="entry name" value="PROTEIN CBG26694"/>
    <property type="match status" value="1"/>
</dbReference>
<accession>A0A6L2LQT6</accession>